<evidence type="ECO:0000313" key="3">
    <source>
        <dbReference type="EMBL" id="KIU26940.1"/>
    </source>
</evidence>
<dbReference type="Proteomes" id="UP000033203">
    <property type="component" value="Unassembled WGS sequence"/>
</dbReference>
<dbReference type="GeneID" id="93797905"/>
<reference evidence="3 4" key="1">
    <citation type="submission" date="2015-01" db="EMBL/GenBank/DDBJ databases">
        <title>Genome of Sphingomonas taxi strain 30a.</title>
        <authorList>
            <person name="Eevers N."/>
            <person name="Van Hamme J."/>
            <person name="Bottos E."/>
            <person name="Weyens N."/>
            <person name="Vangronsveld J."/>
        </authorList>
    </citation>
    <scope>NUCLEOTIDE SEQUENCE [LARGE SCALE GENOMIC DNA]</scope>
    <source>
        <strain evidence="3 4">30a</strain>
    </source>
</reference>
<feature type="compositionally biased region" description="Low complexity" evidence="1">
    <location>
        <begin position="31"/>
        <end position="46"/>
    </location>
</feature>
<proteinExistence type="predicted"/>
<dbReference type="RefSeq" id="WP_017979552.1">
    <property type="nucleotide sequence ID" value="NZ_CP023705.1"/>
</dbReference>
<keyword evidence="2" id="KW-0732">Signal</keyword>
<evidence type="ECO:0000313" key="4">
    <source>
        <dbReference type="Proteomes" id="UP000033203"/>
    </source>
</evidence>
<feature type="chain" id="PRO_5044244428" evidence="2">
    <location>
        <begin position="22"/>
        <end position="219"/>
    </location>
</feature>
<evidence type="ECO:0000256" key="1">
    <source>
        <dbReference type="SAM" id="MobiDB-lite"/>
    </source>
</evidence>
<name>A0A0D1M4L5_9SPHN</name>
<organism evidence="3 4">
    <name type="scientific">Sphingomonas melonis</name>
    <dbReference type="NCBI Taxonomy" id="152682"/>
    <lineage>
        <taxon>Bacteria</taxon>
        <taxon>Pseudomonadati</taxon>
        <taxon>Pseudomonadota</taxon>
        <taxon>Alphaproteobacteria</taxon>
        <taxon>Sphingomonadales</taxon>
        <taxon>Sphingomonadaceae</taxon>
        <taxon>Sphingomonas</taxon>
    </lineage>
</organism>
<comment type="caution">
    <text evidence="3">The sequence shown here is derived from an EMBL/GenBank/DDBJ whole genome shotgun (WGS) entry which is preliminary data.</text>
</comment>
<dbReference type="PATRIC" id="fig|1549858.7.peg.1741"/>
<dbReference type="EMBL" id="JXTP01000057">
    <property type="protein sequence ID" value="KIU26940.1"/>
    <property type="molecule type" value="Genomic_DNA"/>
</dbReference>
<accession>A0A0D1M4L5</accession>
<protein>
    <submittedName>
        <fullName evidence="3">Opacity protein</fullName>
    </submittedName>
</protein>
<sequence length="219" mass="22810">MRKLALAAAVAAASFAVPAFAQDMSTTATTDATAPAPVDAQADTAPKAPDGTRAFGIEPYVAVMGGWEQFDRQTVAGIPAQPKGYNLDGALIEGIVGFNVPLGPVFVGAEGAVAKGVSGDIDWQYGAYGRFGFRAGDSGLFYGKVGYRWNNFNNFAPGVQGDLKRDYHATVYGIGTEVGPKDIGLGGLTGNSGLRLRLEVSTFDNAHSFRPMGGVVAHF</sequence>
<evidence type="ECO:0000256" key="2">
    <source>
        <dbReference type="SAM" id="SignalP"/>
    </source>
</evidence>
<dbReference type="AlphaFoldDB" id="A0A0D1M4L5"/>
<feature type="signal peptide" evidence="2">
    <location>
        <begin position="1"/>
        <end position="21"/>
    </location>
</feature>
<feature type="region of interest" description="Disordered" evidence="1">
    <location>
        <begin position="31"/>
        <end position="51"/>
    </location>
</feature>
<gene>
    <name evidence="3" type="ORF">SR41_12095</name>
</gene>